<protein>
    <recommendedName>
        <fullName evidence="5">PQQ-like domain-containing protein</fullName>
    </recommendedName>
</protein>
<dbReference type="SUPFAM" id="SSF50998">
    <property type="entry name" value="Quinoprotein alcohol dehydrogenase-like"/>
    <property type="match status" value="1"/>
</dbReference>
<reference evidence="3 4" key="1">
    <citation type="submission" date="2017-09" db="EMBL/GenBank/DDBJ databases">
        <authorList>
            <person name="Ehlers B."/>
            <person name="Leendertz F.H."/>
        </authorList>
    </citation>
    <scope>NUCLEOTIDE SEQUENCE [LARGE SCALE GENOMIC DNA]</scope>
    <source>
        <strain evidence="3 4">CGMCC 4.7095</strain>
    </source>
</reference>
<evidence type="ECO:0000256" key="1">
    <source>
        <dbReference type="SAM" id="MobiDB-lite"/>
    </source>
</evidence>
<dbReference type="AlphaFoldDB" id="A0A286E8N0"/>
<gene>
    <name evidence="3" type="ORF">SAMN06297387_12929</name>
</gene>
<organism evidence="3 4">
    <name type="scientific">Streptomyces zhaozhouensis</name>
    <dbReference type="NCBI Taxonomy" id="1300267"/>
    <lineage>
        <taxon>Bacteria</taxon>
        <taxon>Bacillati</taxon>
        <taxon>Actinomycetota</taxon>
        <taxon>Actinomycetes</taxon>
        <taxon>Kitasatosporales</taxon>
        <taxon>Streptomycetaceae</taxon>
        <taxon>Streptomyces</taxon>
    </lineage>
</organism>
<feature type="signal peptide" evidence="2">
    <location>
        <begin position="1"/>
        <end position="25"/>
    </location>
</feature>
<dbReference type="Proteomes" id="UP000219072">
    <property type="component" value="Unassembled WGS sequence"/>
</dbReference>
<dbReference type="PROSITE" id="PS51257">
    <property type="entry name" value="PROKAR_LIPOPROTEIN"/>
    <property type="match status" value="1"/>
</dbReference>
<dbReference type="EMBL" id="OCNE01000029">
    <property type="protein sequence ID" value="SOD67214.1"/>
    <property type="molecule type" value="Genomic_DNA"/>
</dbReference>
<sequence length="439" mass="45978">MRWTRRTRLAGLLGLTMLLAATACGSDDTAPPDRNGDLAQPTPVVEGYDPPQHFHQSSAIALPEAAAHLSGGGWYASDTGKPAVTLLGIHAYVAVPDGLHIVDVITGETIDVIEPEQRPLRTSENTRIVGNSAHPPLVTDVGGAQAVLVPFLAEITGQGTAASRDVIEVVAVSTENQEVLWRHLIETADCGGMSAYDCDMTVVGASDGVAVLGVADDNGTPLASYGIDVAGPTTKWELDDFAATMVTGELTVGALSSGFLESYTVAYETSNGTEQRWIDDDDTYALSMQPAGPHWVLTTSPYGANDRIRLIDPQTGEPVPTEVDGLSAGMRCEYDGSSVVVCFTTDDGLSTATAVAFDAQSAEVLWSLPDENGGRVAPTVRSAWHGLVYGETSNGPVILDARSGRDAVLDPGIAPRVVNEYVGVALADSGGLLAYRTRG</sequence>
<evidence type="ECO:0000256" key="2">
    <source>
        <dbReference type="SAM" id="SignalP"/>
    </source>
</evidence>
<keyword evidence="2" id="KW-0732">Signal</keyword>
<dbReference type="InterPro" id="IPR011047">
    <property type="entry name" value="Quinoprotein_ADH-like_sf"/>
</dbReference>
<accession>A0A286E8N0</accession>
<keyword evidence="4" id="KW-1185">Reference proteome</keyword>
<name>A0A286E8N0_9ACTN</name>
<feature type="region of interest" description="Disordered" evidence="1">
    <location>
        <begin position="26"/>
        <end position="51"/>
    </location>
</feature>
<evidence type="ECO:0008006" key="5">
    <source>
        <dbReference type="Google" id="ProtNLM"/>
    </source>
</evidence>
<evidence type="ECO:0000313" key="3">
    <source>
        <dbReference type="EMBL" id="SOD67214.1"/>
    </source>
</evidence>
<evidence type="ECO:0000313" key="4">
    <source>
        <dbReference type="Proteomes" id="UP000219072"/>
    </source>
</evidence>
<feature type="chain" id="PRO_5013013053" description="PQQ-like domain-containing protein" evidence="2">
    <location>
        <begin position="26"/>
        <end position="439"/>
    </location>
</feature>
<proteinExistence type="predicted"/>